<sequence length="67" mass="7334">MIRSAKALSPFHMAVHCSNSPIPNSRMSAVLICSPALSSPASSRVPGRKDCQGCEDYEYYEDCRGRV</sequence>
<gene>
    <name evidence="1" type="ORF">GCM10010324_01670</name>
</gene>
<dbReference type="Proteomes" id="UP000659223">
    <property type="component" value="Unassembled WGS sequence"/>
</dbReference>
<protein>
    <submittedName>
        <fullName evidence="1">Uncharacterized protein</fullName>
    </submittedName>
</protein>
<keyword evidence="2" id="KW-1185">Reference proteome</keyword>
<comment type="caution">
    <text evidence="1">The sequence shown here is derived from an EMBL/GenBank/DDBJ whole genome shotgun (WGS) entry which is preliminary data.</text>
</comment>
<dbReference type="EMBL" id="BMUT01000001">
    <property type="protein sequence ID" value="GGX60729.1"/>
    <property type="molecule type" value="Genomic_DNA"/>
</dbReference>
<organism evidence="1 2">
    <name type="scientific">Streptomyces hiroshimensis</name>
    <dbReference type="NCBI Taxonomy" id="66424"/>
    <lineage>
        <taxon>Bacteria</taxon>
        <taxon>Bacillati</taxon>
        <taxon>Actinomycetota</taxon>
        <taxon>Actinomycetes</taxon>
        <taxon>Kitasatosporales</taxon>
        <taxon>Streptomycetaceae</taxon>
        <taxon>Streptomyces</taxon>
    </lineage>
</organism>
<proteinExistence type="predicted"/>
<evidence type="ECO:0000313" key="2">
    <source>
        <dbReference type="Proteomes" id="UP000659223"/>
    </source>
</evidence>
<evidence type="ECO:0000313" key="1">
    <source>
        <dbReference type="EMBL" id="GGX60729.1"/>
    </source>
</evidence>
<accession>A0ABQ2Y336</accession>
<name>A0ABQ2Y336_9ACTN</name>
<reference evidence="2" key="1">
    <citation type="journal article" date="2019" name="Int. J. Syst. Evol. Microbiol.">
        <title>The Global Catalogue of Microorganisms (GCM) 10K type strain sequencing project: providing services to taxonomists for standard genome sequencing and annotation.</title>
        <authorList>
            <consortium name="The Broad Institute Genomics Platform"/>
            <consortium name="The Broad Institute Genome Sequencing Center for Infectious Disease"/>
            <person name="Wu L."/>
            <person name="Ma J."/>
        </authorList>
    </citation>
    <scope>NUCLEOTIDE SEQUENCE [LARGE SCALE GENOMIC DNA]</scope>
    <source>
        <strain evidence="2">JCM 4586</strain>
    </source>
</reference>